<feature type="transmembrane region" description="Helical" evidence="7">
    <location>
        <begin position="58"/>
        <end position="75"/>
    </location>
</feature>
<dbReference type="InterPro" id="IPR011006">
    <property type="entry name" value="CheY-like_superfamily"/>
</dbReference>
<dbReference type="CDD" id="cd00082">
    <property type="entry name" value="HisKA"/>
    <property type="match status" value="1"/>
</dbReference>
<feature type="transmembrane region" description="Helical" evidence="7">
    <location>
        <begin position="207"/>
        <end position="227"/>
    </location>
</feature>
<evidence type="ECO:0000256" key="4">
    <source>
        <dbReference type="ARBA" id="ARBA00022679"/>
    </source>
</evidence>
<feature type="transmembrane region" description="Helical" evidence="7">
    <location>
        <begin position="182"/>
        <end position="200"/>
    </location>
</feature>
<evidence type="ECO:0000256" key="5">
    <source>
        <dbReference type="ARBA" id="ARBA00022777"/>
    </source>
</evidence>
<dbReference type="PRINTS" id="PR00344">
    <property type="entry name" value="BCTRLSENSOR"/>
</dbReference>
<keyword evidence="4" id="KW-0808">Transferase</keyword>
<keyword evidence="3 6" id="KW-0597">Phosphoprotein</keyword>
<evidence type="ECO:0000256" key="7">
    <source>
        <dbReference type="SAM" id="Phobius"/>
    </source>
</evidence>
<dbReference type="STRING" id="1798482.A2763_02295"/>
<feature type="transmembrane region" description="Helical" evidence="7">
    <location>
        <begin position="124"/>
        <end position="143"/>
    </location>
</feature>
<dbReference type="Proteomes" id="UP000178370">
    <property type="component" value="Unassembled WGS sequence"/>
</dbReference>
<evidence type="ECO:0000256" key="3">
    <source>
        <dbReference type="ARBA" id="ARBA00022553"/>
    </source>
</evidence>
<dbReference type="PROSITE" id="PS50110">
    <property type="entry name" value="RESPONSE_REGULATORY"/>
    <property type="match status" value="1"/>
</dbReference>
<dbReference type="Pfam" id="PF00512">
    <property type="entry name" value="HisKA"/>
    <property type="match status" value="1"/>
</dbReference>
<keyword evidence="7" id="KW-0812">Transmembrane</keyword>
<sequence length="649" mass="70318">MAVYVGSVLLLPAAASLNPANMIALCALFFGGLRLWPVVLGAALIGGLLGQVPDQTLVVSPVIAVAFASAGSYLLRRVRLDPLFRHMRDAFATLAVLGFVSLLVPTVEAATSAVGGLPYTLGMWGYGYVATLSSSFIVVPLILRWSAKPRFRRTLLEAVETVGIFILLIGIDWMLFVDGTQTILGIYLMYLPLIPLFVIALRLRPRFVTLALCITSLFAIAGTLASTESVALAQRLFEVELFLIALSASFLLISSLAEDRRVNRNIMFSQLATLENMLARVSSESRAKNDFIAILAHELRNPLAPIVSTIDLLQLKGPRDAEEKEGLDMMADRMATVRRLLDDLLDVSRISEGKISLKKEQVELESALKSAILSTEHHRKELHQTLVFRGANRPLYVAGDSVRIEQIFSNLLTNASKYSNSGDTITLLVREEQGLAEIEVSDEGVGLSPHALETIFLPFQQIEQGERSEKGLGIGLALVRNFVEMHGGAVSAESEGIGAGSRFTVRLPVLPADDISITEEHQGSKPAKAPKKPGPLVLIVDDNDAAAAGIGRLLELQGYSVAYAYDGKEAIENTFSLSPAAVLLDIGLPDQDGYAVAKKLRKHGFTGRIIALTGYSTGEAKKHFRNSGIDDYLVKPAGLVDLRRVLPEL</sequence>
<dbReference type="InterPro" id="IPR003661">
    <property type="entry name" value="HisK_dim/P_dom"/>
</dbReference>
<evidence type="ECO:0000313" key="10">
    <source>
        <dbReference type="EMBL" id="OGG50731.1"/>
    </source>
</evidence>
<dbReference type="Gene3D" id="1.10.287.130">
    <property type="match status" value="1"/>
</dbReference>
<dbReference type="EC" id="2.7.13.3" evidence="2"/>
<keyword evidence="7" id="KW-1133">Transmembrane helix</keyword>
<dbReference type="GO" id="GO:0000155">
    <property type="term" value="F:phosphorelay sensor kinase activity"/>
    <property type="evidence" value="ECO:0007669"/>
    <property type="project" value="InterPro"/>
</dbReference>
<dbReference type="InterPro" id="IPR036097">
    <property type="entry name" value="HisK_dim/P_sf"/>
</dbReference>
<comment type="catalytic activity">
    <reaction evidence="1">
        <text>ATP + protein L-histidine = ADP + protein N-phospho-L-histidine.</text>
        <dbReference type="EC" id="2.7.13.3"/>
    </reaction>
</comment>
<evidence type="ECO:0000259" key="8">
    <source>
        <dbReference type="PROSITE" id="PS50109"/>
    </source>
</evidence>
<feature type="domain" description="Histidine kinase" evidence="8">
    <location>
        <begin position="294"/>
        <end position="511"/>
    </location>
</feature>
<dbReference type="PANTHER" id="PTHR43547:SF2">
    <property type="entry name" value="HYBRID SIGNAL TRANSDUCTION HISTIDINE KINASE C"/>
    <property type="match status" value="1"/>
</dbReference>
<feature type="transmembrane region" description="Helical" evidence="7">
    <location>
        <begin position="155"/>
        <end position="176"/>
    </location>
</feature>
<feature type="modified residue" description="4-aspartylphosphate" evidence="6">
    <location>
        <position position="585"/>
    </location>
</feature>
<dbReference type="SMART" id="SM00387">
    <property type="entry name" value="HATPase_c"/>
    <property type="match status" value="1"/>
</dbReference>
<dbReference type="PANTHER" id="PTHR43547">
    <property type="entry name" value="TWO-COMPONENT HISTIDINE KINASE"/>
    <property type="match status" value="1"/>
</dbReference>
<dbReference type="InterPro" id="IPR001789">
    <property type="entry name" value="Sig_transdc_resp-reg_receiver"/>
</dbReference>
<keyword evidence="7" id="KW-0472">Membrane</keyword>
<evidence type="ECO:0000313" key="11">
    <source>
        <dbReference type="Proteomes" id="UP000178370"/>
    </source>
</evidence>
<dbReference type="InterPro" id="IPR036890">
    <property type="entry name" value="HATPase_C_sf"/>
</dbReference>
<dbReference type="Gene3D" id="3.30.565.10">
    <property type="entry name" value="Histidine kinase-like ATPase, C-terminal domain"/>
    <property type="match status" value="1"/>
</dbReference>
<dbReference type="Pfam" id="PF00072">
    <property type="entry name" value="Response_reg"/>
    <property type="match status" value="1"/>
</dbReference>
<protein>
    <recommendedName>
        <fullName evidence="2">histidine kinase</fullName>
        <ecNumber evidence="2">2.7.13.3</ecNumber>
    </recommendedName>
</protein>
<gene>
    <name evidence="10" type="ORF">A2763_02295</name>
</gene>
<accession>A0A1F6CNZ2</accession>
<reference evidence="10 11" key="1">
    <citation type="journal article" date="2016" name="Nat. Commun.">
        <title>Thousands of microbial genomes shed light on interconnected biogeochemical processes in an aquifer system.</title>
        <authorList>
            <person name="Anantharaman K."/>
            <person name="Brown C.T."/>
            <person name="Hug L.A."/>
            <person name="Sharon I."/>
            <person name="Castelle C.J."/>
            <person name="Probst A.J."/>
            <person name="Thomas B.C."/>
            <person name="Singh A."/>
            <person name="Wilkins M.J."/>
            <person name="Karaoz U."/>
            <person name="Brodie E.L."/>
            <person name="Williams K.H."/>
            <person name="Hubbard S.S."/>
            <person name="Banfield J.F."/>
        </authorList>
    </citation>
    <scope>NUCLEOTIDE SEQUENCE [LARGE SCALE GENOMIC DNA]</scope>
</reference>
<dbReference type="SUPFAM" id="SSF47384">
    <property type="entry name" value="Homodimeric domain of signal transducing histidine kinase"/>
    <property type="match status" value="1"/>
</dbReference>
<feature type="transmembrane region" description="Helical" evidence="7">
    <location>
        <begin position="35"/>
        <end position="52"/>
    </location>
</feature>
<organism evidence="10 11">
    <name type="scientific">Candidatus Kaiserbacteria bacterium RIFCSPHIGHO2_01_FULL_54_36</name>
    <dbReference type="NCBI Taxonomy" id="1798482"/>
    <lineage>
        <taxon>Bacteria</taxon>
        <taxon>Candidatus Kaiseribacteriota</taxon>
    </lineage>
</organism>
<evidence type="ECO:0000256" key="6">
    <source>
        <dbReference type="PROSITE-ProRule" id="PRU00169"/>
    </source>
</evidence>
<dbReference type="SMART" id="SM00448">
    <property type="entry name" value="REC"/>
    <property type="match status" value="1"/>
</dbReference>
<dbReference type="InterPro" id="IPR003594">
    <property type="entry name" value="HATPase_dom"/>
</dbReference>
<keyword evidence="5" id="KW-0418">Kinase</keyword>
<evidence type="ECO:0000256" key="2">
    <source>
        <dbReference type="ARBA" id="ARBA00012438"/>
    </source>
</evidence>
<dbReference type="Pfam" id="PF02518">
    <property type="entry name" value="HATPase_c"/>
    <property type="match status" value="1"/>
</dbReference>
<dbReference type="SMART" id="SM00388">
    <property type="entry name" value="HisKA"/>
    <property type="match status" value="1"/>
</dbReference>
<evidence type="ECO:0000256" key="1">
    <source>
        <dbReference type="ARBA" id="ARBA00000085"/>
    </source>
</evidence>
<dbReference type="InterPro" id="IPR005467">
    <property type="entry name" value="His_kinase_dom"/>
</dbReference>
<dbReference type="AlphaFoldDB" id="A0A1F6CNZ2"/>
<evidence type="ECO:0000259" key="9">
    <source>
        <dbReference type="PROSITE" id="PS50110"/>
    </source>
</evidence>
<dbReference type="Gene3D" id="3.40.50.2300">
    <property type="match status" value="1"/>
</dbReference>
<name>A0A1F6CNZ2_9BACT</name>
<dbReference type="EMBL" id="MFKV01000007">
    <property type="protein sequence ID" value="OGG50731.1"/>
    <property type="molecule type" value="Genomic_DNA"/>
</dbReference>
<comment type="caution">
    <text evidence="10">The sequence shown here is derived from an EMBL/GenBank/DDBJ whole genome shotgun (WGS) entry which is preliminary data.</text>
</comment>
<dbReference type="SUPFAM" id="SSF52172">
    <property type="entry name" value="CheY-like"/>
    <property type="match status" value="1"/>
</dbReference>
<dbReference type="PROSITE" id="PS50109">
    <property type="entry name" value="HIS_KIN"/>
    <property type="match status" value="1"/>
</dbReference>
<dbReference type="FunFam" id="3.30.565.10:FF:000006">
    <property type="entry name" value="Sensor histidine kinase WalK"/>
    <property type="match status" value="1"/>
</dbReference>
<dbReference type="InterPro" id="IPR004358">
    <property type="entry name" value="Sig_transdc_His_kin-like_C"/>
</dbReference>
<dbReference type="SUPFAM" id="SSF55874">
    <property type="entry name" value="ATPase domain of HSP90 chaperone/DNA topoisomerase II/histidine kinase"/>
    <property type="match status" value="1"/>
</dbReference>
<proteinExistence type="predicted"/>
<feature type="domain" description="Response regulatory" evidence="9">
    <location>
        <begin position="536"/>
        <end position="649"/>
    </location>
</feature>